<dbReference type="InterPro" id="IPR028124">
    <property type="entry name" value="SMAP_dom"/>
</dbReference>
<sequence length="338" mass="39497">MSNPVVKKRRSFKEKLMVEEEKEMSPSSESSPELPSRLDRIPSPSYGAEPSSPPRSSSTNTIQKSDKESANEDEEPKNVKKKSKNSTTDSRSPRRRSRSRSPKRKRSRSRDRDRRRKRSRTRSKDRRRRSRSRSRDRRSRSRDRRRSRSRSRDRRRSRSPRRKRRSRSRSPRSKRYAAPAGVCRAVIKDKFKPKEVTTEEIEARLKEHMKTMQEKQAEEAKKINLPTYLNPNMVNVQQFKQVQDKRKLLWSKPKDKKEGAAQWSGAFDDENNDEKFKRLMGIQGVQVDESAQSKVQESRKVLDDLEKEYEKSRAFQMSRGAGGLTGMGLGFGNMGPPQ</sequence>
<dbReference type="OrthoDB" id="1928974at2759"/>
<name>A0A7M5XDE1_9CNID</name>
<dbReference type="EnsemblMetazoa" id="CLYHEMT021446.1">
    <property type="protein sequence ID" value="CLYHEMP021446.1"/>
    <property type="gene ID" value="CLYHEMG021446"/>
</dbReference>
<evidence type="ECO:0000259" key="2">
    <source>
        <dbReference type="Pfam" id="PF15477"/>
    </source>
</evidence>
<dbReference type="Pfam" id="PF15477">
    <property type="entry name" value="SMAP"/>
    <property type="match status" value="1"/>
</dbReference>
<evidence type="ECO:0000313" key="4">
    <source>
        <dbReference type="Proteomes" id="UP000594262"/>
    </source>
</evidence>
<feature type="compositionally biased region" description="Low complexity" evidence="1">
    <location>
        <begin position="25"/>
        <end position="35"/>
    </location>
</feature>
<feature type="compositionally biased region" description="Basic residues" evidence="1">
    <location>
        <begin position="1"/>
        <end position="12"/>
    </location>
</feature>
<feature type="domain" description="Small acidic protein-like" evidence="2">
    <location>
        <begin position="266"/>
        <end position="323"/>
    </location>
</feature>
<organism evidence="3 4">
    <name type="scientific">Clytia hemisphaerica</name>
    <dbReference type="NCBI Taxonomy" id="252671"/>
    <lineage>
        <taxon>Eukaryota</taxon>
        <taxon>Metazoa</taxon>
        <taxon>Cnidaria</taxon>
        <taxon>Hydrozoa</taxon>
        <taxon>Hydroidolina</taxon>
        <taxon>Leptothecata</taxon>
        <taxon>Obeliida</taxon>
        <taxon>Clytiidae</taxon>
        <taxon>Clytia</taxon>
    </lineage>
</organism>
<reference evidence="3" key="1">
    <citation type="submission" date="2021-01" db="UniProtKB">
        <authorList>
            <consortium name="EnsemblMetazoa"/>
        </authorList>
    </citation>
    <scope>IDENTIFICATION</scope>
</reference>
<feature type="region of interest" description="Disordered" evidence="1">
    <location>
        <begin position="250"/>
        <end position="269"/>
    </location>
</feature>
<protein>
    <recommendedName>
        <fullName evidence="2">Small acidic protein-like domain-containing protein</fullName>
    </recommendedName>
</protein>
<evidence type="ECO:0000313" key="3">
    <source>
        <dbReference type="EnsemblMetazoa" id="CLYHEMP021446.1"/>
    </source>
</evidence>
<keyword evidence="4" id="KW-1185">Reference proteome</keyword>
<feature type="compositionally biased region" description="Basic residues" evidence="1">
    <location>
        <begin position="93"/>
        <end position="175"/>
    </location>
</feature>
<dbReference type="AlphaFoldDB" id="A0A7M5XDE1"/>
<dbReference type="PANTHER" id="PTHR22426">
    <property type="entry name" value="ARGININE_SERINE-RICH COILED-COIL PROTEIN 2"/>
    <property type="match status" value="1"/>
</dbReference>
<dbReference type="GeneID" id="136820215"/>
<feature type="compositionally biased region" description="Basic and acidic residues" evidence="1">
    <location>
        <begin position="250"/>
        <end position="259"/>
    </location>
</feature>
<feature type="region of interest" description="Disordered" evidence="1">
    <location>
        <begin position="1"/>
        <end position="181"/>
    </location>
</feature>
<proteinExistence type="predicted"/>
<dbReference type="RefSeq" id="XP_066932523.1">
    <property type="nucleotide sequence ID" value="XM_067076422.1"/>
</dbReference>
<evidence type="ECO:0000256" key="1">
    <source>
        <dbReference type="SAM" id="MobiDB-lite"/>
    </source>
</evidence>
<accession>A0A7M5XDE1</accession>
<dbReference type="Proteomes" id="UP000594262">
    <property type="component" value="Unplaced"/>
</dbReference>
<dbReference type="PANTHER" id="PTHR22426:SF2">
    <property type="entry name" value="ARGININE_SERINE-RICH COILED-COIL PROTEIN 2"/>
    <property type="match status" value="1"/>
</dbReference>